<evidence type="ECO:0008006" key="4">
    <source>
        <dbReference type="Google" id="ProtNLM"/>
    </source>
</evidence>
<evidence type="ECO:0000313" key="3">
    <source>
        <dbReference type="Proteomes" id="UP001642484"/>
    </source>
</evidence>
<keyword evidence="1" id="KW-0472">Membrane</keyword>
<feature type="transmembrane region" description="Helical" evidence="1">
    <location>
        <begin position="12"/>
        <end position="34"/>
    </location>
</feature>
<keyword evidence="3" id="KW-1185">Reference proteome</keyword>
<feature type="transmembrane region" description="Helical" evidence="1">
    <location>
        <begin position="84"/>
        <end position="105"/>
    </location>
</feature>
<feature type="transmembrane region" description="Helical" evidence="1">
    <location>
        <begin position="117"/>
        <end position="135"/>
    </location>
</feature>
<dbReference type="EMBL" id="CAXAMN010011891">
    <property type="protein sequence ID" value="CAK9036517.1"/>
    <property type="molecule type" value="Genomic_DNA"/>
</dbReference>
<gene>
    <name evidence="2" type="ORF">CCMP2556_LOCUS20318</name>
</gene>
<proteinExistence type="predicted"/>
<feature type="transmembrane region" description="Helical" evidence="1">
    <location>
        <begin position="46"/>
        <end position="72"/>
    </location>
</feature>
<dbReference type="Proteomes" id="UP001642484">
    <property type="component" value="Unassembled WGS sequence"/>
</dbReference>
<reference evidence="2 3" key="1">
    <citation type="submission" date="2024-02" db="EMBL/GenBank/DDBJ databases">
        <authorList>
            <person name="Chen Y."/>
            <person name="Shah S."/>
            <person name="Dougan E. K."/>
            <person name="Thang M."/>
            <person name="Chan C."/>
        </authorList>
    </citation>
    <scope>NUCLEOTIDE SEQUENCE [LARGE SCALE GENOMIC DNA]</scope>
</reference>
<accession>A0ABP0LE07</accession>
<name>A0ABP0LE07_9DINO</name>
<keyword evidence="1" id="KW-0812">Transmembrane</keyword>
<comment type="caution">
    <text evidence="2">The sequence shown here is derived from an EMBL/GenBank/DDBJ whole genome shotgun (WGS) entry which is preliminary data.</text>
</comment>
<organism evidence="2 3">
    <name type="scientific">Durusdinium trenchii</name>
    <dbReference type="NCBI Taxonomy" id="1381693"/>
    <lineage>
        <taxon>Eukaryota</taxon>
        <taxon>Sar</taxon>
        <taxon>Alveolata</taxon>
        <taxon>Dinophyceae</taxon>
        <taxon>Suessiales</taxon>
        <taxon>Symbiodiniaceae</taxon>
        <taxon>Durusdinium</taxon>
    </lineage>
</organism>
<protein>
    <recommendedName>
        <fullName evidence="4">ATP synthase F0 subunit 6</fullName>
    </recommendedName>
</protein>
<feature type="transmembrane region" description="Helical" evidence="1">
    <location>
        <begin position="151"/>
        <end position="171"/>
    </location>
</feature>
<sequence>MIFVQNQSVYKYKWFPLATYTCWSYFLLNLHFLFHAVDFPLAAELLRFPSLAMATVTTTVWWLVLFPVILGFCDSKSRSGFMKLNFSFFLMNMHLLNFPLALSSYWLLPRALVFTDFWVATIVAIVYLFFYLLVLDPNGVHLYIILSPRPWWCVLSYSGILALYAGLFQAFSHHPHLG</sequence>
<evidence type="ECO:0000313" key="2">
    <source>
        <dbReference type="EMBL" id="CAK9036517.1"/>
    </source>
</evidence>
<keyword evidence="1" id="KW-1133">Transmembrane helix</keyword>
<evidence type="ECO:0000256" key="1">
    <source>
        <dbReference type="SAM" id="Phobius"/>
    </source>
</evidence>